<dbReference type="InterPro" id="IPR041219">
    <property type="entry name" value="Phage_lysozyme2"/>
</dbReference>
<dbReference type="GO" id="GO:0031640">
    <property type="term" value="P:killing of cells of another organism"/>
    <property type="evidence" value="ECO:0007669"/>
    <property type="project" value="UniProtKB-KW"/>
</dbReference>
<dbReference type="Gene3D" id="2.70.70.10">
    <property type="entry name" value="Glucose Permease (Domain IIA)"/>
    <property type="match status" value="1"/>
</dbReference>
<dbReference type="PANTHER" id="PTHR21666:SF270">
    <property type="entry name" value="MUREIN HYDROLASE ACTIVATOR ENVC"/>
    <property type="match status" value="1"/>
</dbReference>
<dbReference type="InterPro" id="IPR016047">
    <property type="entry name" value="M23ase_b-sheet_dom"/>
</dbReference>
<accession>A0A6J5MAM7</accession>
<dbReference type="InterPro" id="IPR050570">
    <property type="entry name" value="Cell_wall_metabolism_enzyme"/>
</dbReference>
<feature type="domain" description="Phage tail lysozyme" evidence="5">
    <location>
        <begin position="357"/>
        <end position="496"/>
    </location>
</feature>
<dbReference type="CDD" id="cd12797">
    <property type="entry name" value="M23_peptidase"/>
    <property type="match status" value="1"/>
</dbReference>
<feature type="compositionally biased region" description="Basic residues" evidence="3">
    <location>
        <begin position="146"/>
        <end position="173"/>
    </location>
</feature>
<feature type="domain" description="M23ase beta-sheet core" evidence="4">
    <location>
        <begin position="530"/>
        <end position="634"/>
    </location>
</feature>
<gene>
    <name evidence="6" type="ORF">UFOVP447_101</name>
</gene>
<feature type="compositionally biased region" description="Acidic residues" evidence="3">
    <location>
        <begin position="133"/>
        <end position="142"/>
    </location>
</feature>
<organism evidence="6">
    <name type="scientific">uncultured Caudovirales phage</name>
    <dbReference type="NCBI Taxonomy" id="2100421"/>
    <lineage>
        <taxon>Viruses</taxon>
        <taxon>Duplodnaviria</taxon>
        <taxon>Heunggongvirae</taxon>
        <taxon>Uroviricota</taxon>
        <taxon>Caudoviricetes</taxon>
        <taxon>Peduoviridae</taxon>
        <taxon>Maltschvirus</taxon>
        <taxon>Maltschvirus maltsch</taxon>
    </lineage>
</organism>
<dbReference type="EMBL" id="LR796423">
    <property type="protein sequence ID" value="CAB4143242.1"/>
    <property type="molecule type" value="Genomic_DNA"/>
</dbReference>
<dbReference type="GO" id="GO:0042742">
    <property type="term" value="P:defense response to bacterium"/>
    <property type="evidence" value="ECO:0007669"/>
    <property type="project" value="UniProtKB-KW"/>
</dbReference>
<dbReference type="InterPro" id="IPR011055">
    <property type="entry name" value="Dup_hybrid_motif"/>
</dbReference>
<dbReference type="SUPFAM" id="SSF51261">
    <property type="entry name" value="Duplicated hybrid motif"/>
    <property type="match status" value="1"/>
</dbReference>
<sequence>MAIAQQANEEDLNSIIKRSSIGIKPKEKTEVLTEKSIIQLSNTITSLQNSFNKIYTHTLNVKNIHQMEEKRLQNIKKEVTMETKISTASLAGGAGIEIGNLPDLFKQLTTSVEDLTKQFDKLDMAPDVCDSGTGDEDVDDDDDTRRRRRRRRGGRRGGRRAGSRRRPRPRPRPRSPGAPAGRRLGFGGRFILGLGLDMGLGMFGVGQDLDEEALTAQDEENWNRATTLEKIQSSIPRGIEHIGNLFGLTNISAQARADRIKDETEYMQRTRPANRSSERQLERAAATVTQRQAKLEKGVPPGSTSFSSRFADYINQSISNMTTWAMSASPMLAAALAGMGFVGGFFGDSGGAGSTANAEIALQYFMSQGWTRAQAAGIVGNLQGESGANLDSGAVNENDAGPGLHSYGIAQWNRERWAGLQAFAQGRGTAWHDFNTQLAYVQHELMNSERAVGNDLQGAQDAGSAAVIMSRYERYRGYQLGLASPETRRRIANANALLHGSNLAAPITGATRVGGTGVLTSGPQWRSYGYHPGADIGVPGNAPGTPIYAIDGGRVVYAGWGQSGTGFGNYGNVVAITHSSGQLSGLTTVYAHLQNINRNVRVGSDIGAGALLGGMGSTGYSTGTHLHFEVRRQWNHRPTSPAEAVNPVALYNANKWIVGGRTTTTGATINRNATEAAIASILGDFGGNRGSSLLTSLEQSPSSFFPSTRSPPAMDVSNMLNLGGIARDAWRRPQERR</sequence>
<reference evidence="6" key="1">
    <citation type="submission" date="2020-04" db="EMBL/GenBank/DDBJ databases">
        <authorList>
            <person name="Chiriac C."/>
            <person name="Salcher M."/>
            <person name="Ghai R."/>
            <person name="Kavagutti S V."/>
        </authorList>
    </citation>
    <scope>NUCLEOTIDE SEQUENCE</scope>
</reference>
<evidence type="ECO:0000259" key="5">
    <source>
        <dbReference type="Pfam" id="PF18013"/>
    </source>
</evidence>
<dbReference type="GO" id="GO:0004222">
    <property type="term" value="F:metalloendopeptidase activity"/>
    <property type="evidence" value="ECO:0007669"/>
    <property type="project" value="TreeGrafter"/>
</dbReference>
<dbReference type="Pfam" id="PF01551">
    <property type="entry name" value="Peptidase_M23"/>
    <property type="match status" value="1"/>
</dbReference>
<evidence type="ECO:0000259" key="4">
    <source>
        <dbReference type="Pfam" id="PF01551"/>
    </source>
</evidence>
<evidence type="ECO:0000256" key="2">
    <source>
        <dbReference type="ARBA" id="ARBA00022638"/>
    </source>
</evidence>
<protein>
    <submittedName>
        <fullName evidence="6">Peptidase M23</fullName>
    </submittedName>
</protein>
<dbReference type="Pfam" id="PF18013">
    <property type="entry name" value="Phage_lysozyme2"/>
    <property type="match status" value="1"/>
</dbReference>
<name>A0A6J5MAM7_9CAUD</name>
<proteinExistence type="predicted"/>
<keyword evidence="1" id="KW-0929">Antimicrobial</keyword>
<dbReference type="PANTHER" id="PTHR21666">
    <property type="entry name" value="PEPTIDASE-RELATED"/>
    <property type="match status" value="1"/>
</dbReference>
<feature type="region of interest" description="Disordered" evidence="3">
    <location>
        <begin position="124"/>
        <end position="183"/>
    </location>
</feature>
<evidence type="ECO:0000313" key="6">
    <source>
        <dbReference type="EMBL" id="CAB4143242.1"/>
    </source>
</evidence>
<dbReference type="Gene3D" id="1.10.530.10">
    <property type="match status" value="1"/>
</dbReference>
<evidence type="ECO:0000256" key="1">
    <source>
        <dbReference type="ARBA" id="ARBA00022529"/>
    </source>
</evidence>
<keyword evidence="2" id="KW-0081">Bacteriolytic enzyme</keyword>
<evidence type="ECO:0000256" key="3">
    <source>
        <dbReference type="SAM" id="MobiDB-lite"/>
    </source>
</evidence>